<comment type="similarity">
    <text evidence="1">Belongs to the mycobacterial PPE family.</text>
</comment>
<proteinExistence type="inferred from homology"/>
<dbReference type="InterPro" id="IPR038332">
    <property type="entry name" value="PPE_sf"/>
</dbReference>
<dbReference type="KEGG" id="acad:UA74_26960"/>
<dbReference type="Gene3D" id="1.20.1260.20">
    <property type="entry name" value="PPE superfamily"/>
    <property type="match status" value="1"/>
</dbReference>
<evidence type="ECO:0000256" key="2">
    <source>
        <dbReference type="SAM" id="MobiDB-lite"/>
    </source>
</evidence>
<organism evidence="4 5">
    <name type="scientific">Actinoalloteichus fjordicus</name>
    <dbReference type="NCBI Taxonomy" id="1612552"/>
    <lineage>
        <taxon>Bacteria</taxon>
        <taxon>Bacillati</taxon>
        <taxon>Actinomycetota</taxon>
        <taxon>Actinomycetes</taxon>
        <taxon>Pseudonocardiales</taxon>
        <taxon>Pseudonocardiaceae</taxon>
        <taxon>Actinoalloteichus</taxon>
    </lineage>
</organism>
<dbReference type="EMBL" id="CP016076">
    <property type="protein sequence ID" value="APU17397.1"/>
    <property type="molecule type" value="Genomic_DNA"/>
</dbReference>
<protein>
    <submittedName>
        <fullName evidence="4">PPE family protein</fullName>
    </submittedName>
</protein>
<sequence length="366" mass="37243">MSGRHRWNGYTHQELYEKINVGPGPSASEASADRWLAVARALTVISADVQRAIAKSGPRWTGAAADGTRAGLQPLGQWAIEARGSAETMRAAAERQAENISKARADMPAPVAAPTGQPTEASGLSALFSGQIDFEIREALSEAAEERAFEVMTNYEISTAGITGSLTPFTRPPDVVIAPQEIVRGDGAYIPSARSGTSTPTGRGTPATRRAPTSTRAPGGRAPASRTPASGAGSERRAVTRNGPVTAPRSGHVGAPAQHGAAPQGTPSGAGSASPQQSAPRAALVSPTSVSLGGPTASIAPSAVVPTGWQAGAGVAVIPQARVDDEPPSPNGHPVVEAQHRYLESTGDMFGESFLVSPPVLGAGPA</sequence>
<feature type="domain" description="PPE" evidence="3">
    <location>
        <begin position="19"/>
        <end position="160"/>
    </location>
</feature>
<evidence type="ECO:0000313" key="4">
    <source>
        <dbReference type="EMBL" id="APU17397.1"/>
    </source>
</evidence>
<keyword evidence="5" id="KW-1185">Reference proteome</keyword>
<evidence type="ECO:0000259" key="3">
    <source>
        <dbReference type="Pfam" id="PF00823"/>
    </source>
</evidence>
<dbReference type="AlphaFoldDB" id="A0AAC9LGY0"/>
<dbReference type="Pfam" id="PF00823">
    <property type="entry name" value="PPE"/>
    <property type="match status" value="1"/>
</dbReference>
<gene>
    <name evidence="4" type="ORF">UA74_26960</name>
</gene>
<evidence type="ECO:0000256" key="1">
    <source>
        <dbReference type="ARBA" id="ARBA00010652"/>
    </source>
</evidence>
<dbReference type="InterPro" id="IPR000030">
    <property type="entry name" value="PPE_dom"/>
</dbReference>
<feature type="compositionally biased region" description="Low complexity" evidence="2">
    <location>
        <begin position="251"/>
        <end position="283"/>
    </location>
</feature>
<dbReference type="RefSeq" id="WP_075742747.1">
    <property type="nucleotide sequence ID" value="NZ_CP016076.1"/>
</dbReference>
<dbReference type="SUPFAM" id="SSF140459">
    <property type="entry name" value="PE/PPE dimer-like"/>
    <property type="match status" value="1"/>
</dbReference>
<accession>A0AAC9LGY0</accession>
<feature type="region of interest" description="Disordered" evidence="2">
    <location>
        <begin position="187"/>
        <end position="292"/>
    </location>
</feature>
<feature type="compositionally biased region" description="Low complexity" evidence="2">
    <location>
        <begin position="191"/>
        <end position="219"/>
    </location>
</feature>
<name>A0AAC9LGY0_9PSEU</name>
<reference evidence="5" key="1">
    <citation type="submission" date="2016-06" db="EMBL/GenBank/DDBJ databases">
        <title>Complete genome sequence of Actinoalloteichus fjordicus DSM 46855 (=ADI127-17), type strain of the new species Actinoalloteichus fjordicus.</title>
        <authorList>
            <person name="Ruckert C."/>
            <person name="Nouioui I."/>
            <person name="Willmese J."/>
            <person name="van Wezel G."/>
            <person name="Klenk H.-P."/>
            <person name="Kalinowski J."/>
            <person name="Zotchev S.B."/>
        </authorList>
    </citation>
    <scope>NUCLEOTIDE SEQUENCE [LARGE SCALE GENOMIC DNA]</scope>
    <source>
        <strain evidence="5">ADI127-7</strain>
    </source>
</reference>
<evidence type="ECO:0000313" key="5">
    <source>
        <dbReference type="Proteomes" id="UP000185511"/>
    </source>
</evidence>
<dbReference type="Proteomes" id="UP000185511">
    <property type="component" value="Chromosome"/>
</dbReference>